<dbReference type="Gene3D" id="3.40.50.410">
    <property type="entry name" value="von Willebrand factor, type A domain"/>
    <property type="match status" value="1"/>
</dbReference>
<dbReference type="AlphaFoldDB" id="A0A2P2JZ35"/>
<dbReference type="PROSITE" id="PS50234">
    <property type="entry name" value="VWFA"/>
    <property type="match status" value="1"/>
</dbReference>
<dbReference type="Pfam" id="PF00092">
    <property type="entry name" value="VWA"/>
    <property type="match status" value="1"/>
</dbReference>
<dbReference type="InterPro" id="IPR036465">
    <property type="entry name" value="vWFA_dom_sf"/>
</dbReference>
<dbReference type="InterPro" id="IPR002035">
    <property type="entry name" value="VWF_A"/>
</dbReference>
<sequence>MFSVYLFPGALQSRKAFRKEIVFVVDISGSMEGKPLEGTKDALFAALSELDPTDSFNIIAFNGEIYLFSSSMQLATKETIASAIQWTNMNFIAGGGTNILLPLNKAIEMVSNAQGSIPVIFLVTDGSVEDERHICDVVKSFLRGGGSVCPRLYTFGIGSYCNHYFLKMLAILSRGQYDAAYDVDLVESQMQRFFRRASSTILANIALETFDDLDDVEVYPSYIPDLSSESPLAVSGRYQGDFPDIIKAKGILGDLSNFVMDLKIQKGKDIPLDKVFAKQEIDLLTAQAWFSENKLLEDKVAKISIQSGVVSEYTCMALLEAERQNEATNSPGPHKESDSWGAAFQYQRRTLLCSLCVGFGNLTATAENTPAGVEELKLPEAAEIIIKAASHCCGSMWEKCCCLCCIQCCSKMNDQCALVFTQLFTSLACFGCLECCSALCCGDDGK</sequence>
<evidence type="ECO:0000313" key="2">
    <source>
        <dbReference type="EMBL" id="MBW98722.1"/>
    </source>
</evidence>
<dbReference type="SUPFAM" id="SSF53300">
    <property type="entry name" value="vWA-like"/>
    <property type="match status" value="1"/>
</dbReference>
<proteinExistence type="predicted"/>
<dbReference type="PANTHER" id="PTHR46503:SF1">
    <property type="entry name" value="INTER-ALPHA-TRYPSIN INHIBITOR HEAVY CHAIN-LIKE PROTEIN"/>
    <property type="match status" value="1"/>
</dbReference>
<name>A0A2P2JZ35_RHIMU</name>
<dbReference type="PANTHER" id="PTHR46503">
    <property type="entry name" value="INTER-ALPHA-TRYPSIN INHIBITOR HEAVY CHAIN-LIKE PROTEIN"/>
    <property type="match status" value="1"/>
</dbReference>
<accession>A0A2P2JZ35</accession>
<organism evidence="2">
    <name type="scientific">Rhizophora mucronata</name>
    <name type="common">Asiatic mangrove</name>
    <dbReference type="NCBI Taxonomy" id="61149"/>
    <lineage>
        <taxon>Eukaryota</taxon>
        <taxon>Viridiplantae</taxon>
        <taxon>Streptophyta</taxon>
        <taxon>Embryophyta</taxon>
        <taxon>Tracheophyta</taxon>
        <taxon>Spermatophyta</taxon>
        <taxon>Magnoliopsida</taxon>
        <taxon>eudicotyledons</taxon>
        <taxon>Gunneridae</taxon>
        <taxon>Pentapetalae</taxon>
        <taxon>rosids</taxon>
        <taxon>fabids</taxon>
        <taxon>Malpighiales</taxon>
        <taxon>Rhizophoraceae</taxon>
        <taxon>Rhizophora</taxon>
    </lineage>
</organism>
<feature type="domain" description="VWFA" evidence="1">
    <location>
        <begin position="20"/>
        <end position="197"/>
    </location>
</feature>
<evidence type="ECO:0000259" key="1">
    <source>
        <dbReference type="PROSITE" id="PS50234"/>
    </source>
</evidence>
<dbReference type="EMBL" id="GGEC01018241">
    <property type="protein sequence ID" value="MBW98724.1"/>
    <property type="molecule type" value="Transcribed_RNA"/>
</dbReference>
<dbReference type="EMBL" id="GGEC01018239">
    <property type="protein sequence ID" value="MBW98722.1"/>
    <property type="molecule type" value="Transcribed_RNA"/>
</dbReference>
<dbReference type="SMART" id="SM00327">
    <property type="entry name" value="VWA"/>
    <property type="match status" value="1"/>
</dbReference>
<protein>
    <submittedName>
        <fullName evidence="2">Inter-alpha-trypsin inhibitor heavy chain</fullName>
    </submittedName>
</protein>
<dbReference type="CDD" id="cd01461">
    <property type="entry name" value="vWA_interalpha_trypsin_inhibitor"/>
    <property type="match status" value="1"/>
</dbReference>
<reference evidence="2" key="1">
    <citation type="submission" date="2018-02" db="EMBL/GenBank/DDBJ databases">
        <title>Rhizophora mucronata_Transcriptome.</title>
        <authorList>
            <person name="Meera S.P."/>
            <person name="Sreeshan A."/>
            <person name="Augustine A."/>
        </authorList>
    </citation>
    <scope>NUCLEOTIDE SEQUENCE</scope>
    <source>
        <tissue evidence="2">Leaf</tissue>
    </source>
</reference>